<protein>
    <submittedName>
        <fullName evidence="2">Uncharacterized protein</fullName>
    </submittedName>
</protein>
<evidence type="ECO:0000313" key="2">
    <source>
        <dbReference type="EMBL" id="MBW74139.1"/>
    </source>
</evidence>
<dbReference type="EMBL" id="GGFL01009961">
    <property type="protein sequence ID" value="MBW74139.1"/>
    <property type="molecule type" value="Transcribed_RNA"/>
</dbReference>
<keyword evidence="1" id="KW-0812">Transmembrane</keyword>
<feature type="transmembrane region" description="Helical" evidence="1">
    <location>
        <begin position="20"/>
        <end position="43"/>
    </location>
</feature>
<proteinExistence type="predicted"/>
<organism evidence="2">
    <name type="scientific">Anopheles darlingi</name>
    <name type="common">Mosquito</name>
    <dbReference type="NCBI Taxonomy" id="43151"/>
    <lineage>
        <taxon>Eukaryota</taxon>
        <taxon>Metazoa</taxon>
        <taxon>Ecdysozoa</taxon>
        <taxon>Arthropoda</taxon>
        <taxon>Hexapoda</taxon>
        <taxon>Insecta</taxon>
        <taxon>Pterygota</taxon>
        <taxon>Neoptera</taxon>
        <taxon>Endopterygota</taxon>
        <taxon>Diptera</taxon>
        <taxon>Nematocera</taxon>
        <taxon>Culicoidea</taxon>
        <taxon>Culicidae</taxon>
        <taxon>Anophelinae</taxon>
        <taxon>Anopheles</taxon>
    </lineage>
</organism>
<name>A0A2M4D9B0_ANODA</name>
<evidence type="ECO:0000256" key="1">
    <source>
        <dbReference type="SAM" id="Phobius"/>
    </source>
</evidence>
<keyword evidence="1" id="KW-1133">Transmembrane helix</keyword>
<sequence length="73" mass="8238">MLVYLSNLYLLLFFDLSLLFLFGFVGCDAVCVGIFAEFGCFLVSWLGHSACYVFVVACLCFLVFCWPLIVFVV</sequence>
<dbReference type="AlphaFoldDB" id="A0A2M4D9B0"/>
<reference evidence="2" key="1">
    <citation type="submission" date="2018-01" db="EMBL/GenBank/DDBJ databases">
        <title>An insight into the sialome of Amazonian anophelines.</title>
        <authorList>
            <person name="Ribeiro J.M."/>
            <person name="Scarpassa V."/>
            <person name="Calvo E."/>
        </authorList>
    </citation>
    <scope>NUCLEOTIDE SEQUENCE</scope>
</reference>
<feature type="transmembrane region" description="Helical" evidence="1">
    <location>
        <begin position="50"/>
        <end position="72"/>
    </location>
</feature>
<keyword evidence="1" id="KW-0472">Membrane</keyword>
<accession>A0A2M4D9B0</accession>